<organism evidence="6 7">
    <name type="scientific">Mesobacillus campisalis</name>
    <dbReference type="NCBI Taxonomy" id="1408103"/>
    <lineage>
        <taxon>Bacteria</taxon>
        <taxon>Bacillati</taxon>
        <taxon>Bacillota</taxon>
        <taxon>Bacilli</taxon>
        <taxon>Bacillales</taxon>
        <taxon>Bacillaceae</taxon>
        <taxon>Mesobacillus</taxon>
    </lineage>
</organism>
<proteinExistence type="predicted"/>
<dbReference type="OrthoDB" id="9810023at2"/>
<sequence>MSTKVKMDTKERIIHEARSLFAQRGYNGATTSEIARRVGVSEAALYKHFKSKKEILLACITPSLPAKPESSIEPSARDVVEARVELVRNNLDSFNILFKESLHHPEIAQMFVEQIYTKDLRMEQLIKKFRKGDLLPQQTLIYELGITSAIWSILNYQKIQGQLQAGNPGENMAEEMAHFLLYGIAGNQEEQ</sequence>
<dbReference type="RefSeq" id="WP_046523281.1">
    <property type="nucleotide sequence ID" value="NZ_LAYY01000007.1"/>
</dbReference>
<dbReference type="AlphaFoldDB" id="A0A0M2SVJ4"/>
<dbReference type="PRINTS" id="PR00455">
    <property type="entry name" value="HTHTETR"/>
</dbReference>
<dbReference type="PATRIC" id="fig|1408103.3.peg.1874"/>
<name>A0A0M2SVJ4_9BACI</name>
<dbReference type="PANTHER" id="PTHR30055:SF234">
    <property type="entry name" value="HTH-TYPE TRANSCRIPTIONAL REGULATOR BETI"/>
    <property type="match status" value="1"/>
</dbReference>
<gene>
    <name evidence="6" type="ORF">WQ57_08315</name>
</gene>
<dbReference type="InterPro" id="IPR001647">
    <property type="entry name" value="HTH_TetR"/>
</dbReference>
<dbReference type="EMBL" id="LAYY01000007">
    <property type="protein sequence ID" value="KKK38589.1"/>
    <property type="molecule type" value="Genomic_DNA"/>
</dbReference>
<evidence type="ECO:0000313" key="7">
    <source>
        <dbReference type="Proteomes" id="UP000034166"/>
    </source>
</evidence>
<dbReference type="Proteomes" id="UP000034166">
    <property type="component" value="Unassembled WGS sequence"/>
</dbReference>
<dbReference type="PROSITE" id="PS50977">
    <property type="entry name" value="HTH_TETR_2"/>
    <property type="match status" value="1"/>
</dbReference>
<keyword evidence="3" id="KW-0804">Transcription</keyword>
<dbReference type="InterPro" id="IPR023772">
    <property type="entry name" value="DNA-bd_HTH_TetR-type_CS"/>
</dbReference>
<keyword evidence="7" id="KW-1185">Reference proteome</keyword>
<dbReference type="SUPFAM" id="SSF46689">
    <property type="entry name" value="Homeodomain-like"/>
    <property type="match status" value="1"/>
</dbReference>
<feature type="domain" description="HTH tetR-type" evidence="5">
    <location>
        <begin position="7"/>
        <end position="67"/>
    </location>
</feature>
<evidence type="ECO:0000259" key="5">
    <source>
        <dbReference type="PROSITE" id="PS50977"/>
    </source>
</evidence>
<dbReference type="PANTHER" id="PTHR30055">
    <property type="entry name" value="HTH-TYPE TRANSCRIPTIONAL REGULATOR RUTR"/>
    <property type="match status" value="1"/>
</dbReference>
<keyword evidence="1" id="KW-0805">Transcription regulation</keyword>
<dbReference type="Gene3D" id="1.10.357.10">
    <property type="entry name" value="Tetracycline Repressor, domain 2"/>
    <property type="match status" value="1"/>
</dbReference>
<evidence type="ECO:0000256" key="3">
    <source>
        <dbReference type="ARBA" id="ARBA00023163"/>
    </source>
</evidence>
<comment type="caution">
    <text evidence="6">The sequence shown here is derived from an EMBL/GenBank/DDBJ whole genome shotgun (WGS) entry which is preliminary data.</text>
</comment>
<dbReference type="PROSITE" id="PS01081">
    <property type="entry name" value="HTH_TETR_1"/>
    <property type="match status" value="1"/>
</dbReference>
<evidence type="ECO:0000256" key="4">
    <source>
        <dbReference type="PROSITE-ProRule" id="PRU00335"/>
    </source>
</evidence>
<accession>A0A0M2SVJ4</accession>
<dbReference type="GO" id="GO:0000976">
    <property type="term" value="F:transcription cis-regulatory region binding"/>
    <property type="evidence" value="ECO:0007669"/>
    <property type="project" value="TreeGrafter"/>
</dbReference>
<protein>
    <recommendedName>
        <fullName evidence="5">HTH tetR-type domain-containing protein</fullName>
    </recommendedName>
</protein>
<dbReference type="InterPro" id="IPR009057">
    <property type="entry name" value="Homeodomain-like_sf"/>
</dbReference>
<dbReference type="InterPro" id="IPR050109">
    <property type="entry name" value="HTH-type_TetR-like_transc_reg"/>
</dbReference>
<dbReference type="GO" id="GO:0003700">
    <property type="term" value="F:DNA-binding transcription factor activity"/>
    <property type="evidence" value="ECO:0007669"/>
    <property type="project" value="TreeGrafter"/>
</dbReference>
<evidence type="ECO:0000313" key="6">
    <source>
        <dbReference type="EMBL" id="KKK38589.1"/>
    </source>
</evidence>
<evidence type="ECO:0000256" key="2">
    <source>
        <dbReference type="ARBA" id="ARBA00023125"/>
    </source>
</evidence>
<keyword evidence="2 4" id="KW-0238">DNA-binding</keyword>
<dbReference type="Pfam" id="PF00440">
    <property type="entry name" value="TetR_N"/>
    <property type="match status" value="1"/>
</dbReference>
<reference evidence="6 7" key="1">
    <citation type="submission" date="2015-04" db="EMBL/GenBank/DDBJ databases">
        <title>Taxonomic description and genome sequence of Bacillus campisalis sp. nov., a novel member of the genus Bacillus isolated from solar saltern.</title>
        <authorList>
            <person name="Mathan Kumar R."/>
            <person name="Kaur G."/>
            <person name="Kumar A."/>
            <person name="Singh N.K."/>
            <person name="Kaur N."/>
            <person name="Kumar N."/>
            <person name="Mayilraj S."/>
        </authorList>
    </citation>
    <scope>NUCLEOTIDE SEQUENCE [LARGE SCALE GENOMIC DNA]</scope>
    <source>
        <strain evidence="6 7">SA2-6</strain>
    </source>
</reference>
<feature type="DNA-binding region" description="H-T-H motif" evidence="4">
    <location>
        <begin position="30"/>
        <end position="49"/>
    </location>
</feature>
<evidence type="ECO:0000256" key="1">
    <source>
        <dbReference type="ARBA" id="ARBA00023015"/>
    </source>
</evidence>